<dbReference type="SUPFAM" id="SSF103473">
    <property type="entry name" value="MFS general substrate transporter"/>
    <property type="match status" value="1"/>
</dbReference>
<keyword evidence="3 4" id="KW-0472">Membrane</keyword>
<gene>
    <name evidence="6" type="ORF">E7811_01690</name>
</gene>
<dbReference type="PANTHER" id="PTHR11360">
    <property type="entry name" value="MONOCARBOXYLATE TRANSPORTER"/>
    <property type="match status" value="1"/>
</dbReference>
<dbReference type="PROSITE" id="PS50850">
    <property type="entry name" value="MFS"/>
    <property type="match status" value="1"/>
</dbReference>
<dbReference type="InterPro" id="IPR036259">
    <property type="entry name" value="MFS_trans_sf"/>
</dbReference>
<feature type="transmembrane region" description="Helical" evidence="4">
    <location>
        <begin position="51"/>
        <end position="68"/>
    </location>
</feature>
<feature type="transmembrane region" description="Helical" evidence="4">
    <location>
        <begin position="311"/>
        <end position="333"/>
    </location>
</feature>
<evidence type="ECO:0000256" key="4">
    <source>
        <dbReference type="SAM" id="Phobius"/>
    </source>
</evidence>
<feature type="transmembrane region" description="Helical" evidence="4">
    <location>
        <begin position="221"/>
        <end position="241"/>
    </location>
</feature>
<accession>A0A4S3MQW2</accession>
<evidence type="ECO:0000256" key="2">
    <source>
        <dbReference type="ARBA" id="ARBA00022989"/>
    </source>
</evidence>
<evidence type="ECO:0000256" key="3">
    <source>
        <dbReference type="ARBA" id="ARBA00023136"/>
    </source>
</evidence>
<dbReference type="Pfam" id="PF07690">
    <property type="entry name" value="MFS_1"/>
    <property type="match status" value="1"/>
</dbReference>
<sequence length="410" mass="43736">MPFLAFLRGNAKFLFAGFLLALLSSFGQTFFISIFAAEIRAEFGLSHGDWGGIYGLATTVSAAVMLWAGGLTDRFRVRRLGAWVLAGLALACLAMALNPFAGTLVGVIFLLRFFGQGMVSHVSGIAMARWFVASRGRALAIAALGYSVGEATLPILFVALKQAIHWRTLWFGSALLIVAAMPLLIWLLKLERTPQSMASESQSLGMGDRHWTRGQALRHPLFWSAFPMLLAPAAFNTAFFFHQVHLAEVKGWGHAALVTLFPVYSLATIAAMMASGWAVDRFGTARLMPIYQLPLAAFYLLFAGIDGLGAAATAIILMGMTSGAQSTVPVAFWAEFYGTRHIGAIKATAAAVMVLGSAIGPIVTGALIDRGHDFPAQMWAIAAYIAAASALVGAGIALTRKETESSAKTR</sequence>
<evidence type="ECO:0000313" key="7">
    <source>
        <dbReference type="Proteomes" id="UP000309450"/>
    </source>
</evidence>
<feature type="transmembrane region" description="Helical" evidence="4">
    <location>
        <begin position="374"/>
        <end position="398"/>
    </location>
</feature>
<dbReference type="InterPro" id="IPR011701">
    <property type="entry name" value="MFS"/>
</dbReference>
<dbReference type="Gene3D" id="1.20.1250.20">
    <property type="entry name" value="MFS general substrate transporter like domains"/>
    <property type="match status" value="2"/>
</dbReference>
<proteinExistence type="predicted"/>
<dbReference type="RefSeq" id="WP_136392865.1">
    <property type="nucleotide sequence ID" value="NZ_SSND01000001.1"/>
</dbReference>
<keyword evidence="1 4" id="KW-0812">Transmembrane</keyword>
<organism evidence="6 7">
    <name type="scientific">Aliigemmobacter aestuarii</name>
    <dbReference type="NCBI Taxonomy" id="1445661"/>
    <lineage>
        <taxon>Bacteria</taxon>
        <taxon>Pseudomonadati</taxon>
        <taxon>Pseudomonadota</taxon>
        <taxon>Alphaproteobacteria</taxon>
        <taxon>Rhodobacterales</taxon>
        <taxon>Paracoccaceae</taxon>
        <taxon>Aliigemmobacter</taxon>
    </lineage>
</organism>
<feature type="transmembrane region" description="Helical" evidence="4">
    <location>
        <begin position="138"/>
        <end position="157"/>
    </location>
</feature>
<feature type="transmembrane region" description="Helical" evidence="4">
    <location>
        <begin position="103"/>
        <end position="126"/>
    </location>
</feature>
<dbReference type="GO" id="GO:0022857">
    <property type="term" value="F:transmembrane transporter activity"/>
    <property type="evidence" value="ECO:0007669"/>
    <property type="project" value="InterPro"/>
</dbReference>
<feature type="transmembrane region" description="Helical" evidence="4">
    <location>
        <begin position="253"/>
        <end position="275"/>
    </location>
</feature>
<keyword evidence="7" id="KW-1185">Reference proteome</keyword>
<evidence type="ECO:0000256" key="1">
    <source>
        <dbReference type="ARBA" id="ARBA00022692"/>
    </source>
</evidence>
<feature type="transmembrane region" description="Helical" evidence="4">
    <location>
        <begin position="287"/>
        <end position="305"/>
    </location>
</feature>
<dbReference type="Proteomes" id="UP000309450">
    <property type="component" value="Unassembled WGS sequence"/>
</dbReference>
<name>A0A4S3MQW2_9RHOB</name>
<evidence type="ECO:0000313" key="6">
    <source>
        <dbReference type="EMBL" id="THD84484.1"/>
    </source>
</evidence>
<comment type="caution">
    <text evidence="6">The sequence shown here is derived from an EMBL/GenBank/DDBJ whole genome shotgun (WGS) entry which is preliminary data.</text>
</comment>
<dbReference type="EMBL" id="SSND01000001">
    <property type="protein sequence ID" value="THD84484.1"/>
    <property type="molecule type" value="Genomic_DNA"/>
</dbReference>
<protein>
    <submittedName>
        <fullName evidence="6">MFS transporter</fullName>
    </submittedName>
</protein>
<dbReference type="InterPro" id="IPR020846">
    <property type="entry name" value="MFS_dom"/>
</dbReference>
<feature type="domain" description="Major facilitator superfamily (MFS) profile" evidence="5">
    <location>
        <begin position="13"/>
        <end position="405"/>
    </location>
</feature>
<evidence type="ECO:0000259" key="5">
    <source>
        <dbReference type="PROSITE" id="PS50850"/>
    </source>
</evidence>
<dbReference type="AlphaFoldDB" id="A0A4S3MQW2"/>
<dbReference type="OrthoDB" id="1404228at2"/>
<keyword evidence="2 4" id="KW-1133">Transmembrane helix</keyword>
<feature type="transmembrane region" description="Helical" evidence="4">
    <location>
        <begin position="80"/>
        <end position="97"/>
    </location>
</feature>
<feature type="transmembrane region" description="Helical" evidence="4">
    <location>
        <begin position="169"/>
        <end position="188"/>
    </location>
</feature>
<reference evidence="6 7" key="1">
    <citation type="submission" date="2019-04" db="EMBL/GenBank/DDBJ databases">
        <title>Draft genome sequence of Gemmobacter aestuarii sp. nov.</title>
        <authorList>
            <person name="Hameed A."/>
            <person name="Lin S.-Y."/>
            <person name="Shahina M."/>
            <person name="Lai W.-A."/>
            <person name="Young C.-C."/>
        </authorList>
    </citation>
    <scope>NUCLEOTIDE SEQUENCE [LARGE SCALE GENOMIC DNA]</scope>
    <source>
        <strain evidence="6 7">CC-PW-75</strain>
    </source>
</reference>
<dbReference type="InterPro" id="IPR050327">
    <property type="entry name" value="Proton-linked_MCT"/>
</dbReference>
<feature type="transmembrane region" description="Helical" evidence="4">
    <location>
        <begin position="345"/>
        <end position="368"/>
    </location>
</feature>
<dbReference type="PANTHER" id="PTHR11360:SF308">
    <property type="entry name" value="BLL3089 PROTEIN"/>
    <property type="match status" value="1"/>
</dbReference>